<reference evidence="1 2" key="1">
    <citation type="submission" date="2011-02" db="EMBL/GenBank/DDBJ databases">
        <authorList>
            <person name="Weinstock G."/>
            <person name="Sodergren E."/>
            <person name="Clifton S."/>
            <person name="Fulton L."/>
            <person name="Fulton B."/>
            <person name="Courtney L."/>
            <person name="Fronick C."/>
            <person name="Harrison M."/>
            <person name="Strong C."/>
            <person name="Farmer C."/>
            <person name="Delahaunty K."/>
            <person name="Markovic C."/>
            <person name="Hall O."/>
            <person name="Minx P."/>
            <person name="Tomlinson C."/>
            <person name="Mitreva M."/>
            <person name="Hou S."/>
            <person name="Chen J."/>
            <person name="Wollam A."/>
            <person name="Pepin K.H."/>
            <person name="Johnson M."/>
            <person name="Bhonagiri V."/>
            <person name="Zhang X."/>
            <person name="Suruliraj S."/>
            <person name="Warren W."/>
            <person name="Chinwalla A."/>
            <person name="Mardis E.R."/>
            <person name="Wilson R.K."/>
        </authorList>
    </citation>
    <scope>NUCLEOTIDE SEQUENCE [LARGE SCALE GENOMIC DNA]</scope>
    <source>
        <strain evidence="1 2">YIT 11859</strain>
    </source>
</reference>
<dbReference type="Proteomes" id="UP000005156">
    <property type="component" value="Unassembled WGS sequence"/>
</dbReference>
<keyword evidence="2" id="KW-1185">Reference proteome</keyword>
<dbReference type="HOGENOM" id="CLU_1228929_0_0_4"/>
<gene>
    <name evidence="1" type="ORF">HMPREF9439_02670</name>
</gene>
<dbReference type="EMBL" id="AFBP01000098">
    <property type="protein sequence ID" value="EGG50406.1"/>
    <property type="molecule type" value="Genomic_DNA"/>
</dbReference>
<sequence>MTNENAENCVFDSNDSTPTESFSTELLDVITAALEDPDNHLDSIVKEALKRMDGTSITFAIPGTVSITGADILISVDREHILREEPYQVHDWNRWPYVLPPIKNELLPGDPFNFKWMIYLNDGRCVVDKFKEGRWQKWPSDKILFFKDFSPVPASAKALLDPETALGWSSVASCEPPEGVACEVLLKNHLRGYCSTFKEGHWDFFNDSVVAFKAINLPYANYPEN</sequence>
<protein>
    <submittedName>
        <fullName evidence="1">Uncharacterized protein</fullName>
    </submittedName>
</protein>
<dbReference type="AlphaFoldDB" id="F3QNX9"/>
<dbReference type="eggNOG" id="ENOG502ZCPH">
    <property type="taxonomic scope" value="Bacteria"/>
</dbReference>
<dbReference type="GeneID" id="43349933"/>
<dbReference type="OrthoDB" id="9156822at2"/>
<comment type="caution">
    <text evidence="1">The sequence shown here is derived from an EMBL/GenBank/DDBJ whole genome shotgun (WGS) entry which is preliminary data.</text>
</comment>
<dbReference type="RefSeq" id="WP_008865081.1">
    <property type="nucleotide sequence ID" value="NZ_CAXTIX010000011.1"/>
</dbReference>
<name>F3QNX9_9BURK</name>
<evidence type="ECO:0000313" key="2">
    <source>
        <dbReference type="Proteomes" id="UP000005156"/>
    </source>
</evidence>
<proteinExistence type="predicted"/>
<evidence type="ECO:0000313" key="1">
    <source>
        <dbReference type="EMBL" id="EGG50406.1"/>
    </source>
</evidence>
<accession>F3QNX9</accession>
<organism evidence="1 2">
    <name type="scientific">Parasutterella excrementihominis YIT 11859</name>
    <dbReference type="NCBI Taxonomy" id="762966"/>
    <lineage>
        <taxon>Bacteria</taxon>
        <taxon>Pseudomonadati</taxon>
        <taxon>Pseudomonadota</taxon>
        <taxon>Betaproteobacteria</taxon>
        <taxon>Burkholderiales</taxon>
        <taxon>Sutterellaceae</taxon>
        <taxon>Parasutterella</taxon>
    </lineage>
</organism>